<organism evidence="1">
    <name type="scientific">Loa loa</name>
    <name type="common">Eye worm</name>
    <name type="synonym">Filaria loa</name>
    <dbReference type="NCBI Taxonomy" id="7209"/>
    <lineage>
        <taxon>Eukaryota</taxon>
        <taxon>Metazoa</taxon>
        <taxon>Ecdysozoa</taxon>
        <taxon>Nematoda</taxon>
        <taxon>Chromadorea</taxon>
        <taxon>Rhabditida</taxon>
        <taxon>Spirurina</taxon>
        <taxon>Spiruromorpha</taxon>
        <taxon>Filarioidea</taxon>
        <taxon>Onchocercidae</taxon>
        <taxon>Loa</taxon>
    </lineage>
</organism>
<dbReference type="CTD" id="9947169"/>
<protein>
    <submittedName>
        <fullName evidence="1">Uncharacterized protein</fullName>
    </submittedName>
</protein>
<sequence length="87" mass="9033">MGIISIAKRDAVMLIVLKPGAVADSEEESEAGYSQVQCCKKEVGGTADRCLDEQRALPVGPSALSLIVVLKSFATMFNTAALCSSAA</sequence>
<dbReference type="GeneID" id="9947169"/>
<dbReference type="InParanoid" id="A0A1S0TR45"/>
<dbReference type="EMBL" id="JH712112">
    <property type="protein sequence ID" value="EFO18768.1"/>
    <property type="molecule type" value="Genomic_DNA"/>
</dbReference>
<accession>A0A1S0TR45</accession>
<feature type="non-terminal residue" evidence="1">
    <location>
        <position position="87"/>
    </location>
</feature>
<dbReference type="KEGG" id="loa:LOAG_09729"/>
<dbReference type="AlphaFoldDB" id="A0A1S0TR45"/>
<dbReference type="RefSeq" id="XP_003145304.1">
    <property type="nucleotide sequence ID" value="XM_003145256.1"/>
</dbReference>
<evidence type="ECO:0000313" key="1">
    <source>
        <dbReference type="EMBL" id="EFO18768.1"/>
    </source>
</evidence>
<reference evidence="1" key="1">
    <citation type="submission" date="2012-04" db="EMBL/GenBank/DDBJ databases">
        <title>The Genome Sequence of Loa loa.</title>
        <authorList>
            <consortium name="The Broad Institute Genome Sequencing Platform"/>
            <consortium name="Broad Institute Genome Sequencing Center for Infectious Disease"/>
            <person name="Nutman T.B."/>
            <person name="Fink D.L."/>
            <person name="Russ C."/>
            <person name="Young S."/>
            <person name="Zeng Q."/>
            <person name="Gargeya S."/>
            <person name="Alvarado L."/>
            <person name="Berlin A."/>
            <person name="Chapman S.B."/>
            <person name="Chen Z."/>
            <person name="Freedman E."/>
            <person name="Gellesch M."/>
            <person name="Goldberg J."/>
            <person name="Griggs A."/>
            <person name="Gujja S."/>
            <person name="Heilman E.R."/>
            <person name="Heiman D."/>
            <person name="Howarth C."/>
            <person name="Mehta T."/>
            <person name="Neiman D."/>
            <person name="Pearson M."/>
            <person name="Roberts A."/>
            <person name="Saif S."/>
            <person name="Shea T."/>
            <person name="Shenoy N."/>
            <person name="Sisk P."/>
            <person name="Stolte C."/>
            <person name="Sykes S."/>
            <person name="White J."/>
            <person name="Yandava C."/>
            <person name="Haas B."/>
            <person name="Henn M.R."/>
            <person name="Nusbaum C."/>
            <person name="Birren B."/>
        </authorList>
    </citation>
    <scope>NUCLEOTIDE SEQUENCE [LARGE SCALE GENOMIC DNA]</scope>
</reference>
<proteinExistence type="predicted"/>
<gene>
    <name evidence="1" type="ORF">LOAG_09729</name>
</gene>
<name>A0A1S0TR45_LOALO</name>